<dbReference type="Proteomes" id="UP000324222">
    <property type="component" value="Unassembled WGS sequence"/>
</dbReference>
<evidence type="ECO:0000313" key="2">
    <source>
        <dbReference type="EMBL" id="MPC55357.1"/>
    </source>
</evidence>
<keyword evidence="3" id="KW-1185">Reference proteome</keyword>
<evidence type="ECO:0000259" key="1">
    <source>
        <dbReference type="Pfam" id="PF20655"/>
    </source>
</evidence>
<organism evidence="2 3">
    <name type="scientific">Portunus trituberculatus</name>
    <name type="common">Swimming crab</name>
    <name type="synonym">Neptunus trituberculatus</name>
    <dbReference type="NCBI Taxonomy" id="210409"/>
    <lineage>
        <taxon>Eukaryota</taxon>
        <taxon>Metazoa</taxon>
        <taxon>Ecdysozoa</taxon>
        <taxon>Arthropoda</taxon>
        <taxon>Crustacea</taxon>
        <taxon>Multicrustacea</taxon>
        <taxon>Malacostraca</taxon>
        <taxon>Eumalacostraca</taxon>
        <taxon>Eucarida</taxon>
        <taxon>Decapoda</taxon>
        <taxon>Pleocyemata</taxon>
        <taxon>Brachyura</taxon>
        <taxon>Eubrachyura</taxon>
        <taxon>Portunoidea</taxon>
        <taxon>Portunidae</taxon>
        <taxon>Portuninae</taxon>
        <taxon>Portunus</taxon>
    </lineage>
</organism>
<name>A0A5B7GDG9_PORTR</name>
<reference evidence="2 3" key="1">
    <citation type="submission" date="2019-05" db="EMBL/GenBank/DDBJ databases">
        <title>Another draft genome of Portunus trituberculatus and its Hox gene families provides insights of decapod evolution.</title>
        <authorList>
            <person name="Jeong J.-H."/>
            <person name="Song I."/>
            <person name="Kim S."/>
            <person name="Choi T."/>
            <person name="Kim D."/>
            <person name="Ryu S."/>
            <person name="Kim W."/>
        </authorList>
    </citation>
    <scope>NUCLEOTIDE SEQUENCE [LARGE SCALE GENOMIC DNA]</scope>
    <source>
        <tissue evidence="2">Muscle</tissue>
    </source>
</reference>
<evidence type="ECO:0000313" key="3">
    <source>
        <dbReference type="Proteomes" id="UP000324222"/>
    </source>
</evidence>
<dbReference type="EMBL" id="VSRR010013102">
    <property type="protein sequence ID" value="MPC55357.1"/>
    <property type="molecule type" value="Genomic_DNA"/>
</dbReference>
<accession>A0A5B7GDG9</accession>
<proteinExistence type="predicted"/>
<feature type="domain" description="Vps52 C-terminal" evidence="1">
    <location>
        <begin position="7"/>
        <end position="70"/>
    </location>
</feature>
<sequence>MSYDPQYEEGVTRDDLMGVEDSRANSFFTKSLKSRGTVFTLGTRDSVLSPTGLIQDIIVPHTAGKGETKVACTEKAGYWRAGFQCNKVFTKDVGTNFDPLGEQQG</sequence>
<comment type="caution">
    <text evidence="2">The sequence shown here is derived from an EMBL/GenBank/DDBJ whole genome shotgun (WGS) entry which is preliminary data.</text>
</comment>
<dbReference type="InterPro" id="IPR048361">
    <property type="entry name" value="Vps52_C"/>
</dbReference>
<dbReference type="AlphaFoldDB" id="A0A5B7GDG9"/>
<protein>
    <submittedName>
        <fullName evidence="2">Vacuolar protein sorting-associated protein 52</fullName>
    </submittedName>
</protein>
<gene>
    <name evidence="2" type="primary">VPS52_0</name>
    <name evidence="2" type="ORF">E2C01_049290</name>
</gene>
<dbReference type="Pfam" id="PF20655">
    <property type="entry name" value="Vps52_C"/>
    <property type="match status" value="1"/>
</dbReference>
<dbReference type="OrthoDB" id="19482at2759"/>